<gene>
    <name evidence="2" type="ORF">BCL65_11175</name>
</gene>
<dbReference type="RefSeq" id="WP_165800045.1">
    <property type="nucleotide sequence ID" value="NZ_PVTX01000011.1"/>
</dbReference>
<keyword evidence="2" id="KW-0378">Hydrolase</keyword>
<dbReference type="InterPro" id="IPR050266">
    <property type="entry name" value="AB_hydrolase_sf"/>
</dbReference>
<accession>A0ABX5EDB1</accession>
<organism evidence="2 3">
    <name type="scientific">Isoptericola halotolerans</name>
    <dbReference type="NCBI Taxonomy" id="300560"/>
    <lineage>
        <taxon>Bacteria</taxon>
        <taxon>Bacillati</taxon>
        <taxon>Actinomycetota</taxon>
        <taxon>Actinomycetes</taxon>
        <taxon>Micrococcales</taxon>
        <taxon>Promicromonosporaceae</taxon>
        <taxon>Isoptericola</taxon>
    </lineage>
</organism>
<keyword evidence="3" id="KW-1185">Reference proteome</keyword>
<dbReference type="InterPro" id="IPR029058">
    <property type="entry name" value="AB_hydrolase_fold"/>
</dbReference>
<dbReference type="GO" id="GO:0016787">
    <property type="term" value="F:hydrolase activity"/>
    <property type="evidence" value="ECO:0007669"/>
    <property type="project" value="UniProtKB-KW"/>
</dbReference>
<evidence type="ECO:0000313" key="3">
    <source>
        <dbReference type="Proteomes" id="UP000239895"/>
    </source>
</evidence>
<evidence type="ECO:0000313" key="2">
    <source>
        <dbReference type="EMBL" id="PRZ04041.1"/>
    </source>
</evidence>
<feature type="domain" description="AB hydrolase-1" evidence="1">
    <location>
        <begin position="76"/>
        <end position="274"/>
    </location>
</feature>
<dbReference type="PANTHER" id="PTHR43798:SF33">
    <property type="entry name" value="HYDROLASE, PUTATIVE (AFU_ORTHOLOGUE AFUA_2G14860)-RELATED"/>
    <property type="match status" value="1"/>
</dbReference>
<proteinExistence type="predicted"/>
<dbReference type="SUPFAM" id="SSF53474">
    <property type="entry name" value="alpha/beta-Hydrolases"/>
    <property type="match status" value="1"/>
</dbReference>
<name>A0ABX5EDB1_9MICO</name>
<dbReference type="Proteomes" id="UP000239895">
    <property type="component" value="Unassembled WGS sequence"/>
</dbReference>
<protein>
    <submittedName>
        <fullName evidence="2">Alpha/beta hydrolase family protein</fullName>
    </submittedName>
</protein>
<reference evidence="2 3" key="1">
    <citation type="submission" date="2018-03" db="EMBL/GenBank/DDBJ databases">
        <title>Comparative analysis of microorganisms from saline springs in Andes Mountain Range, Colombia.</title>
        <authorList>
            <person name="Rubin E."/>
        </authorList>
    </citation>
    <scope>NUCLEOTIDE SEQUENCE [LARGE SCALE GENOMIC DNA]</scope>
    <source>
        <strain evidence="2 3">CG 23</strain>
    </source>
</reference>
<sequence>MPIVPPPVRTGFRLLGTVAPPLATALGVRAMRRVGPPARVRPVDAEVHDAARRGSLDIDGERVATYAWGDAAAPPVLLVHGWQLRASRLARLVEAFLAAGLRPVAFDGVAHGDSTGRRTQAVQHARVLRAVQEQAGHALAVVGHSLGAMAAGLALRDGLAADRLVAIAAPTGFESVIGSFVRQSGIPPRLHDRLAERAARVMFPDVGAPRTELDLTRHPVPPGVPTLFVQSTTDSMNDPDNARRLHAAHPGSEMLVAPGLGHNRVLDDPEVLRAVVDHVTATRPTGAGPVASPAWTRSRTL</sequence>
<evidence type="ECO:0000259" key="1">
    <source>
        <dbReference type="Pfam" id="PF12697"/>
    </source>
</evidence>
<dbReference type="EMBL" id="PVTX01000011">
    <property type="protein sequence ID" value="PRZ04041.1"/>
    <property type="molecule type" value="Genomic_DNA"/>
</dbReference>
<dbReference type="Pfam" id="PF12697">
    <property type="entry name" value="Abhydrolase_6"/>
    <property type="match status" value="1"/>
</dbReference>
<comment type="caution">
    <text evidence="2">The sequence shown here is derived from an EMBL/GenBank/DDBJ whole genome shotgun (WGS) entry which is preliminary data.</text>
</comment>
<dbReference type="Gene3D" id="3.40.50.1820">
    <property type="entry name" value="alpha/beta hydrolase"/>
    <property type="match status" value="1"/>
</dbReference>
<dbReference type="PANTHER" id="PTHR43798">
    <property type="entry name" value="MONOACYLGLYCEROL LIPASE"/>
    <property type="match status" value="1"/>
</dbReference>
<dbReference type="InterPro" id="IPR000073">
    <property type="entry name" value="AB_hydrolase_1"/>
</dbReference>